<name>A0AAV2QHY2_MEGNR</name>
<feature type="region of interest" description="Disordered" evidence="1">
    <location>
        <begin position="366"/>
        <end position="476"/>
    </location>
</feature>
<feature type="compositionally biased region" description="Basic and acidic residues" evidence="1">
    <location>
        <begin position="389"/>
        <end position="411"/>
    </location>
</feature>
<feature type="compositionally biased region" description="Low complexity" evidence="1">
    <location>
        <begin position="143"/>
        <end position="152"/>
    </location>
</feature>
<accession>A0AAV2QHY2</accession>
<feature type="compositionally biased region" description="Polar residues" evidence="1">
    <location>
        <begin position="231"/>
        <end position="245"/>
    </location>
</feature>
<evidence type="ECO:0000313" key="2">
    <source>
        <dbReference type="EMBL" id="CAL4082265.1"/>
    </source>
</evidence>
<feature type="compositionally biased region" description="Basic residues" evidence="1">
    <location>
        <begin position="163"/>
        <end position="177"/>
    </location>
</feature>
<dbReference type="AlphaFoldDB" id="A0AAV2QHY2"/>
<dbReference type="EMBL" id="CAXKWB010006269">
    <property type="protein sequence ID" value="CAL4082265.1"/>
    <property type="molecule type" value="Genomic_DNA"/>
</dbReference>
<feature type="compositionally biased region" description="Polar residues" evidence="1">
    <location>
        <begin position="194"/>
        <end position="209"/>
    </location>
</feature>
<keyword evidence="3" id="KW-1185">Reference proteome</keyword>
<feature type="region of interest" description="Disordered" evidence="1">
    <location>
        <begin position="84"/>
        <end position="345"/>
    </location>
</feature>
<gene>
    <name evidence="2" type="ORF">MNOR_LOCUS11790</name>
</gene>
<feature type="compositionally biased region" description="Basic and acidic residues" evidence="1">
    <location>
        <begin position="429"/>
        <end position="442"/>
    </location>
</feature>
<organism evidence="2 3">
    <name type="scientific">Meganyctiphanes norvegica</name>
    <name type="common">Northern krill</name>
    <name type="synonym">Thysanopoda norvegica</name>
    <dbReference type="NCBI Taxonomy" id="48144"/>
    <lineage>
        <taxon>Eukaryota</taxon>
        <taxon>Metazoa</taxon>
        <taxon>Ecdysozoa</taxon>
        <taxon>Arthropoda</taxon>
        <taxon>Crustacea</taxon>
        <taxon>Multicrustacea</taxon>
        <taxon>Malacostraca</taxon>
        <taxon>Eumalacostraca</taxon>
        <taxon>Eucarida</taxon>
        <taxon>Euphausiacea</taxon>
        <taxon>Euphausiidae</taxon>
        <taxon>Meganyctiphanes</taxon>
    </lineage>
</organism>
<protein>
    <submittedName>
        <fullName evidence="2">Uncharacterized protein</fullName>
    </submittedName>
</protein>
<dbReference type="Proteomes" id="UP001497623">
    <property type="component" value="Unassembled WGS sequence"/>
</dbReference>
<feature type="compositionally biased region" description="Polar residues" evidence="1">
    <location>
        <begin position="252"/>
        <end position="263"/>
    </location>
</feature>
<comment type="caution">
    <text evidence="2">The sequence shown here is derived from an EMBL/GenBank/DDBJ whole genome shotgun (WGS) entry which is preliminary data.</text>
</comment>
<evidence type="ECO:0000256" key="1">
    <source>
        <dbReference type="SAM" id="MobiDB-lite"/>
    </source>
</evidence>
<feature type="compositionally biased region" description="Basic and acidic residues" evidence="1">
    <location>
        <begin position="323"/>
        <end position="335"/>
    </location>
</feature>
<evidence type="ECO:0000313" key="3">
    <source>
        <dbReference type="Proteomes" id="UP001497623"/>
    </source>
</evidence>
<sequence>MYIETLNLVRYDAAGGVNKSNSLHDVSKWPPFFQHLQPMATVQSPLAGVGGPTRGGHYHWYRYRSNKHGPTMASAPALDQRQPQTLPKAPHFLPLMSPGVSGSKQGHRELVSGLQSRRSSRASTDSAFLPRITNANLERTDSVRSSQKSKSSPINKENDMIKNKSKPIKSIKERKRSASLTGQNDRATIKTRKGNSPTLRKSSSTTDVSPFSFDTPLNPNRTRASRELRNRNTPNIKNAKDSNFSRSRKKSGSLQTLNQITSNSPHPKRRTTRRRRSSLPPSRAAKTPVLEKRSTKSRRGSRTTSISTPLPRASRMGHTPAKMPDKSGVDAHGDDNDYDGEWMSMGKTTTTTEKKTYTKDGKVFEDEIVTTVVEDDEGTKTTKKTTTRHLGDADSFDFSKVKKSLPEDKKSGKSRKSRSRSSSSSSDSDDGKKSKSKPEKSHSGGAKGLLGKLKSKAHRSHSSSDSDSSDDEDFAESAHKEINAIRKKHCVDKLKLNKE</sequence>
<proteinExistence type="predicted"/>
<feature type="compositionally biased region" description="Basic residues" evidence="1">
    <location>
        <begin position="266"/>
        <end position="277"/>
    </location>
</feature>
<reference evidence="2 3" key="1">
    <citation type="submission" date="2024-05" db="EMBL/GenBank/DDBJ databases">
        <authorList>
            <person name="Wallberg A."/>
        </authorList>
    </citation>
    <scope>NUCLEOTIDE SEQUENCE [LARGE SCALE GENOMIC DNA]</scope>
</reference>
<feature type="non-terminal residue" evidence="2">
    <location>
        <position position="499"/>
    </location>
</feature>